<feature type="compositionally biased region" description="Basic and acidic residues" evidence="1">
    <location>
        <begin position="19"/>
        <end position="40"/>
    </location>
</feature>
<feature type="region of interest" description="Disordered" evidence="1">
    <location>
        <begin position="1"/>
        <end position="48"/>
    </location>
</feature>
<keyword evidence="3" id="KW-1185">Reference proteome</keyword>
<dbReference type="EMBL" id="AGNL01009217">
    <property type="protein sequence ID" value="EJK70003.1"/>
    <property type="molecule type" value="Genomic_DNA"/>
</dbReference>
<feature type="non-terminal residue" evidence="2">
    <location>
        <position position="95"/>
    </location>
</feature>
<reference evidence="2 3" key="1">
    <citation type="journal article" date="2012" name="Genome Biol.">
        <title>Genome and low-iron response of an oceanic diatom adapted to chronic iron limitation.</title>
        <authorList>
            <person name="Lommer M."/>
            <person name="Specht M."/>
            <person name="Roy A.S."/>
            <person name="Kraemer L."/>
            <person name="Andreson R."/>
            <person name="Gutowska M.A."/>
            <person name="Wolf J."/>
            <person name="Bergner S.V."/>
            <person name="Schilhabel M.B."/>
            <person name="Klostermeier U.C."/>
            <person name="Beiko R.G."/>
            <person name="Rosenstiel P."/>
            <person name="Hippler M."/>
            <person name="Laroche J."/>
        </authorList>
    </citation>
    <scope>NUCLEOTIDE SEQUENCE [LARGE SCALE GENOMIC DNA]</scope>
    <source>
        <strain evidence="2 3">CCMP1005</strain>
    </source>
</reference>
<feature type="region of interest" description="Disordered" evidence="1">
    <location>
        <begin position="69"/>
        <end position="95"/>
    </location>
</feature>
<organism evidence="2 3">
    <name type="scientific">Thalassiosira oceanica</name>
    <name type="common">Marine diatom</name>
    <dbReference type="NCBI Taxonomy" id="159749"/>
    <lineage>
        <taxon>Eukaryota</taxon>
        <taxon>Sar</taxon>
        <taxon>Stramenopiles</taxon>
        <taxon>Ochrophyta</taxon>
        <taxon>Bacillariophyta</taxon>
        <taxon>Coscinodiscophyceae</taxon>
        <taxon>Thalassiosirophycidae</taxon>
        <taxon>Thalassiosirales</taxon>
        <taxon>Thalassiosiraceae</taxon>
        <taxon>Thalassiosira</taxon>
    </lineage>
</organism>
<evidence type="ECO:0000256" key="1">
    <source>
        <dbReference type="SAM" id="MobiDB-lite"/>
    </source>
</evidence>
<protein>
    <submittedName>
        <fullName evidence="2">Uncharacterized protein</fullName>
    </submittedName>
</protein>
<sequence length="95" mass="10524">MTNAASDVELELPGSGDGGRTDSFHGKNAQYEKREDREMRLLSSSGGRVRNPRFMGFSAALYQKLTKSEESQEANGFEARSAKSAWPWVGRDPEP</sequence>
<dbReference type="AlphaFoldDB" id="K0SUC7"/>
<proteinExistence type="predicted"/>
<comment type="caution">
    <text evidence="2">The sequence shown here is derived from an EMBL/GenBank/DDBJ whole genome shotgun (WGS) entry which is preliminary data.</text>
</comment>
<gene>
    <name evidence="2" type="ORF">THAOC_08678</name>
</gene>
<evidence type="ECO:0000313" key="2">
    <source>
        <dbReference type="EMBL" id="EJK70003.1"/>
    </source>
</evidence>
<evidence type="ECO:0000313" key="3">
    <source>
        <dbReference type="Proteomes" id="UP000266841"/>
    </source>
</evidence>
<accession>K0SUC7</accession>
<name>K0SUC7_THAOC</name>
<dbReference type="Proteomes" id="UP000266841">
    <property type="component" value="Unassembled WGS sequence"/>
</dbReference>